<evidence type="ECO:0000259" key="12">
    <source>
        <dbReference type="Pfam" id="PF02823"/>
    </source>
</evidence>
<evidence type="ECO:0000256" key="3">
    <source>
        <dbReference type="ARBA" id="ARBA00005712"/>
    </source>
</evidence>
<sequence>MATLFAELVSLERIVFAEEVRSVVLQSIEGDLTVLPGHAPAVTLLHPGIVFATDAAGTGRRAFVCGGLAEIIGTKVTILAERVHPVEEVTPDQIDEEILHLQMQRDGTADDAVRAQFDVSIGRLEEYKASLRF</sequence>
<gene>
    <name evidence="13" type="primary">atpC_2</name>
    <name evidence="10" type="synonym">atpC</name>
    <name evidence="13" type="ORF">OPKNFCMD_6642</name>
</gene>
<comment type="caution">
    <text evidence="13">The sequence shown here is derived from an EMBL/GenBank/DDBJ whole genome shotgun (WGS) entry which is preliminary data.</text>
</comment>
<keyword evidence="7 10" id="KW-0472">Membrane</keyword>
<dbReference type="HAMAP" id="MF_00530">
    <property type="entry name" value="ATP_synth_epsil_bac"/>
    <property type="match status" value="1"/>
</dbReference>
<comment type="subcellular location">
    <subcellularLocation>
        <location evidence="10">Cell membrane</location>
        <topology evidence="10">Peripheral membrane protein</topology>
    </subcellularLocation>
    <subcellularLocation>
        <location evidence="2">Endomembrane system</location>
        <topology evidence="2">Peripheral membrane protein</topology>
    </subcellularLocation>
</comment>
<evidence type="ECO:0000256" key="1">
    <source>
        <dbReference type="ARBA" id="ARBA00003543"/>
    </source>
</evidence>
<dbReference type="PANTHER" id="PTHR13822">
    <property type="entry name" value="ATP SYNTHASE DELTA/EPSILON CHAIN"/>
    <property type="match status" value="1"/>
</dbReference>
<reference evidence="13" key="2">
    <citation type="submission" date="2021-08" db="EMBL/GenBank/DDBJ databases">
        <authorList>
            <person name="Tani A."/>
            <person name="Ola A."/>
            <person name="Ogura Y."/>
            <person name="Katsura K."/>
            <person name="Hayashi T."/>
        </authorList>
    </citation>
    <scope>NUCLEOTIDE SEQUENCE</scope>
    <source>
        <strain evidence="13">KCTC 52305</strain>
    </source>
</reference>
<dbReference type="PANTHER" id="PTHR13822:SF10">
    <property type="entry name" value="ATP SYNTHASE EPSILON CHAIN, CHLOROPLASTIC"/>
    <property type="match status" value="1"/>
</dbReference>
<comment type="similarity">
    <text evidence="3 10 11">Belongs to the ATPase epsilon chain family.</text>
</comment>
<evidence type="ECO:0000256" key="11">
    <source>
        <dbReference type="RuleBase" id="RU003656"/>
    </source>
</evidence>
<comment type="function">
    <text evidence="1 10">Produces ATP from ADP in the presence of a proton gradient across the membrane.</text>
</comment>
<feature type="domain" description="ATP synthase F1 complex delta/epsilon subunit N-terminal" evidence="12">
    <location>
        <begin position="7"/>
        <end position="82"/>
    </location>
</feature>
<dbReference type="InterPro" id="IPR036771">
    <property type="entry name" value="ATPsynth_dsu/esu_N"/>
</dbReference>
<keyword evidence="6 10" id="KW-0406">Ion transport</keyword>
<dbReference type="InterPro" id="IPR020546">
    <property type="entry name" value="ATP_synth_F1_dsu/esu_N"/>
</dbReference>
<dbReference type="Gene3D" id="2.60.15.10">
    <property type="entry name" value="F0F1 ATP synthase delta/epsilon subunit, N-terminal"/>
    <property type="match status" value="1"/>
</dbReference>
<dbReference type="RefSeq" id="WP_128562568.1">
    <property type="nucleotide sequence ID" value="NZ_BPQH01000039.1"/>
</dbReference>
<comment type="subunit">
    <text evidence="10 11">F-type ATPases have 2 components, CF(1) - the catalytic core - and CF(0) - the membrane proton channel. CF(1) has five subunits: alpha(3), beta(3), gamma(1), delta(1), epsilon(1). CF(0) has three main subunits: a, b and c.</text>
</comment>
<evidence type="ECO:0000256" key="5">
    <source>
        <dbReference type="ARBA" id="ARBA00022781"/>
    </source>
</evidence>
<reference evidence="13" key="1">
    <citation type="journal article" date="2021" name="Front. Microbiol.">
        <title>Comprehensive Comparative Genomics and Phenotyping of Methylobacterium Species.</title>
        <authorList>
            <person name="Alessa O."/>
            <person name="Ogura Y."/>
            <person name="Fujitani Y."/>
            <person name="Takami H."/>
            <person name="Hayashi T."/>
            <person name="Sahin N."/>
            <person name="Tani A."/>
        </authorList>
    </citation>
    <scope>NUCLEOTIDE SEQUENCE</scope>
    <source>
        <strain evidence="13">KCTC 52305</strain>
    </source>
</reference>
<accession>A0ABQ4R820</accession>
<evidence type="ECO:0000256" key="8">
    <source>
        <dbReference type="ARBA" id="ARBA00023196"/>
    </source>
</evidence>
<dbReference type="NCBIfam" id="NF011323">
    <property type="entry name" value="PRK14736.1"/>
    <property type="match status" value="1"/>
</dbReference>
<keyword evidence="10" id="KW-1003">Cell membrane</keyword>
<evidence type="ECO:0000256" key="10">
    <source>
        <dbReference type="HAMAP-Rule" id="MF_00530"/>
    </source>
</evidence>
<keyword evidence="8 10" id="KW-0139">CF(1)</keyword>
<name>A0ABQ4R820_9HYPH</name>
<proteinExistence type="inferred from homology"/>
<evidence type="ECO:0000313" key="14">
    <source>
        <dbReference type="Proteomes" id="UP001055167"/>
    </source>
</evidence>
<keyword evidence="5 10" id="KW-0375">Hydrogen ion transport</keyword>
<dbReference type="InterPro" id="IPR001469">
    <property type="entry name" value="ATP_synth_F1_dsu/esu"/>
</dbReference>
<dbReference type="SUPFAM" id="SSF51344">
    <property type="entry name" value="Epsilon subunit of F1F0-ATP synthase N-terminal domain"/>
    <property type="match status" value="1"/>
</dbReference>
<dbReference type="Pfam" id="PF02823">
    <property type="entry name" value="ATP-synt_DE_N"/>
    <property type="match status" value="1"/>
</dbReference>
<evidence type="ECO:0000256" key="4">
    <source>
        <dbReference type="ARBA" id="ARBA00022448"/>
    </source>
</evidence>
<evidence type="ECO:0000256" key="7">
    <source>
        <dbReference type="ARBA" id="ARBA00023136"/>
    </source>
</evidence>
<dbReference type="CDD" id="cd12152">
    <property type="entry name" value="F1-ATPase_delta"/>
    <property type="match status" value="1"/>
</dbReference>
<keyword evidence="9 10" id="KW-0066">ATP synthesis</keyword>
<dbReference type="Proteomes" id="UP001055167">
    <property type="component" value="Unassembled WGS sequence"/>
</dbReference>
<organism evidence="13 14">
    <name type="scientific">Methylobacterium crusticola</name>
    <dbReference type="NCBI Taxonomy" id="1697972"/>
    <lineage>
        <taxon>Bacteria</taxon>
        <taxon>Pseudomonadati</taxon>
        <taxon>Pseudomonadota</taxon>
        <taxon>Alphaproteobacteria</taxon>
        <taxon>Hyphomicrobiales</taxon>
        <taxon>Methylobacteriaceae</taxon>
        <taxon>Methylobacterium</taxon>
    </lineage>
</organism>
<dbReference type="NCBIfam" id="TIGR01216">
    <property type="entry name" value="ATP_synt_epsi"/>
    <property type="match status" value="1"/>
</dbReference>
<dbReference type="EMBL" id="BPQH01000039">
    <property type="protein sequence ID" value="GJD53863.1"/>
    <property type="molecule type" value="Genomic_DNA"/>
</dbReference>
<evidence type="ECO:0000256" key="9">
    <source>
        <dbReference type="ARBA" id="ARBA00023310"/>
    </source>
</evidence>
<keyword evidence="4 10" id="KW-0813">Transport</keyword>
<protein>
    <recommendedName>
        <fullName evidence="10">ATP synthase epsilon chain</fullName>
    </recommendedName>
    <alternativeName>
        <fullName evidence="10">ATP synthase F1 sector epsilon subunit</fullName>
    </alternativeName>
    <alternativeName>
        <fullName evidence="10">F-ATPase epsilon subunit</fullName>
    </alternativeName>
</protein>
<keyword evidence="14" id="KW-1185">Reference proteome</keyword>
<evidence type="ECO:0000256" key="6">
    <source>
        <dbReference type="ARBA" id="ARBA00023065"/>
    </source>
</evidence>
<evidence type="ECO:0000313" key="13">
    <source>
        <dbReference type="EMBL" id="GJD53863.1"/>
    </source>
</evidence>
<evidence type="ECO:0000256" key="2">
    <source>
        <dbReference type="ARBA" id="ARBA00004184"/>
    </source>
</evidence>